<keyword evidence="3" id="KW-0285">Flavoprotein</keyword>
<evidence type="ECO:0000256" key="5">
    <source>
        <dbReference type="ARBA" id="ARBA00023002"/>
    </source>
</evidence>
<keyword evidence="7" id="KW-0812">Transmembrane</keyword>
<evidence type="ECO:0000256" key="2">
    <source>
        <dbReference type="ARBA" id="ARBA00007992"/>
    </source>
</evidence>
<evidence type="ECO:0000256" key="7">
    <source>
        <dbReference type="SAM" id="Phobius"/>
    </source>
</evidence>
<keyword evidence="4" id="KW-0274">FAD</keyword>
<dbReference type="GO" id="GO:0071949">
    <property type="term" value="F:FAD binding"/>
    <property type="evidence" value="ECO:0007669"/>
    <property type="project" value="InterPro"/>
</dbReference>
<dbReference type="GO" id="GO:0004497">
    <property type="term" value="F:monooxygenase activity"/>
    <property type="evidence" value="ECO:0007669"/>
    <property type="project" value="UniProtKB-KW"/>
</dbReference>
<dbReference type="KEGG" id="uvi:66064093"/>
<comment type="cofactor">
    <cofactor evidence="1">
        <name>FAD</name>
        <dbReference type="ChEBI" id="CHEBI:57692"/>
    </cofactor>
</comment>
<dbReference type="InterPro" id="IPR036188">
    <property type="entry name" value="FAD/NAD-bd_sf"/>
</dbReference>
<evidence type="ECO:0000313" key="10">
    <source>
        <dbReference type="Proteomes" id="UP000027002"/>
    </source>
</evidence>
<feature type="domain" description="FAD-binding" evidence="8">
    <location>
        <begin position="293"/>
        <end position="354"/>
    </location>
</feature>
<keyword evidence="7" id="KW-0472">Membrane</keyword>
<keyword evidence="10" id="KW-1185">Reference proteome</keyword>
<dbReference type="Gene3D" id="3.50.50.60">
    <property type="entry name" value="FAD/NAD(P)-binding domain"/>
    <property type="match status" value="1"/>
</dbReference>
<dbReference type="SUPFAM" id="SSF51905">
    <property type="entry name" value="FAD/NAD(P)-binding domain"/>
    <property type="match status" value="1"/>
</dbReference>
<evidence type="ECO:0000256" key="3">
    <source>
        <dbReference type="ARBA" id="ARBA00022630"/>
    </source>
</evidence>
<dbReference type="Proteomes" id="UP000027002">
    <property type="component" value="Chromosome 2"/>
</dbReference>
<keyword evidence="7" id="KW-1133">Transmembrane helix</keyword>
<dbReference type="GO" id="GO:0044550">
    <property type="term" value="P:secondary metabolite biosynthetic process"/>
    <property type="evidence" value="ECO:0007669"/>
    <property type="project" value="TreeGrafter"/>
</dbReference>
<sequence>MTRDGEDDSRAPLQVAIIGGGMTGLALALGLLNRDVDFTVYERAATFGELGVGIHFTPNAERAMAALDPRVLQSYVDVATPAQGGVLNFVDGYRERGEDPKLSEEELLFQLHVGKGYKACRRCDFIEQIVKHVPAERIQYGKCLLSLDVRDTGRVALAFRDGTTAEADVVVGCDGIRSRVREAIFPAGPSSPQAQYSHQLCFRSLVCMNQAVKLLGPDKACKATGHLGPGAFLLTIPLAGIHAMHVEAFVMDPQQWPGETTDAASFVLPADRDEAKRAFAAFGPTVQSFLSLLPDKVDKWAVFDMLDTPAPSYAHGPLCLAGDAAHASSPNQGGGAGAGMEDALVLAEALAVLADRPRRSVDAVADALGVYSEMRYERTQWLVRSSRRVAQIFTCKDVDRDGIYCEVQERSHKLWNYDTDRMIRDTLSRLESRLGKA</sequence>
<dbReference type="PRINTS" id="PR00420">
    <property type="entry name" value="RNGMNOXGNASE"/>
</dbReference>
<feature type="domain" description="FAD-binding" evidence="8">
    <location>
        <begin position="14"/>
        <end position="184"/>
    </location>
</feature>
<organism evidence="9 10">
    <name type="scientific">Ustilaginoidea virens</name>
    <name type="common">Rice false smut fungus</name>
    <name type="synonym">Villosiclava virens</name>
    <dbReference type="NCBI Taxonomy" id="1159556"/>
    <lineage>
        <taxon>Eukaryota</taxon>
        <taxon>Fungi</taxon>
        <taxon>Dikarya</taxon>
        <taxon>Ascomycota</taxon>
        <taxon>Pezizomycotina</taxon>
        <taxon>Sordariomycetes</taxon>
        <taxon>Hypocreomycetidae</taxon>
        <taxon>Hypocreales</taxon>
        <taxon>Clavicipitaceae</taxon>
        <taxon>Ustilaginoidea</taxon>
    </lineage>
</organism>
<dbReference type="AlphaFoldDB" id="A0A8E5HPD4"/>
<dbReference type="GeneID" id="66064093"/>
<proteinExistence type="inferred from homology"/>
<feature type="transmembrane region" description="Helical" evidence="7">
    <location>
        <begin position="12"/>
        <end position="32"/>
    </location>
</feature>
<evidence type="ECO:0000256" key="6">
    <source>
        <dbReference type="ARBA" id="ARBA00023033"/>
    </source>
</evidence>
<reference evidence="9" key="1">
    <citation type="submission" date="2020-03" db="EMBL/GenBank/DDBJ databases">
        <title>A mixture of massive structural variations and highly conserved coding sequences in Ustilaginoidea virens genome.</title>
        <authorList>
            <person name="Zhang K."/>
            <person name="Zhao Z."/>
            <person name="Zhang Z."/>
            <person name="Li Y."/>
            <person name="Hsiang T."/>
            <person name="Sun W."/>
        </authorList>
    </citation>
    <scope>NUCLEOTIDE SEQUENCE</scope>
    <source>
        <strain evidence="9">UV-8b</strain>
    </source>
</reference>
<dbReference type="InterPro" id="IPR002938">
    <property type="entry name" value="FAD-bd"/>
</dbReference>
<keyword evidence="5" id="KW-0560">Oxidoreductase</keyword>
<dbReference type="RefSeq" id="XP_042996747.1">
    <property type="nucleotide sequence ID" value="XM_043140813.1"/>
</dbReference>
<evidence type="ECO:0000256" key="4">
    <source>
        <dbReference type="ARBA" id="ARBA00022827"/>
    </source>
</evidence>
<protein>
    <recommendedName>
        <fullName evidence="8">FAD-binding domain-containing protein</fullName>
    </recommendedName>
</protein>
<accession>A0A8E5HPD4</accession>
<evidence type="ECO:0000259" key="8">
    <source>
        <dbReference type="Pfam" id="PF01494"/>
    </source>
</evidence>
<dbReference type="Pfam" id="PF01494">
    <property type="entry name" value="FAD_binding_3"/>
    <property type="match status" value="2"/>
</dbReference>
<comment type="similarity">
    <text evidence="2">Belongs to the paxM FAD-dependent monooxygenase family.</text>
</comment>
<dbReference type="PANTHER" id="PTHR46720">
    <property type="entry name" value="HYDROXYLASE, PUTATIVE (AFU_ORTHOLOGUE AFUA_3G01460)-RELATED"/>
    <property type="match status" value="1"/>
</dbReference>
<dbReference type="OrthoDB" id="417877at2759"/>
<evidence type="ECO:0000313" key="9">
    <source>
        <dbReference type="EMBL" id="QUC19074.1"/>
    </source>
</evidence>
<evidence type="ECO:0000256" key="1">
    <source>
        <dbReference type="ARBA" id="ARBA00001974"/>
    </source>
</evidence>
<gene>
    <name evidence="9" type="ORF">UV8b_03315</name>
</gene>
<dbReference type="PANTHER" id="PTHR46720:SF3">
    <property type="entry name" value="FAD-BINDING DOMAIN-CONTAINING PROTEIN-RELATED"/>
    <property type="match status" value="1"/>
</dbReference>
<dbReference type="InterPro" id="IPR051104">
    <property type="entry name" value="FAD_monoxygenase"/>
</dbReference>
<dbReference type="EMBL" id="CP072754">
    <property type="protein sequence ID" value="QUC19074.1"/>
    <property type="molecule type" value="Genomic_DNA"/>
</dbReference>
<name>A0A8E5HPD4_USTVR</name>
<keyword evidence="6" id="KW-0503">Monooxygenase</keyword>